<evidence type="ECO:0000256" key="14">
    <source>
        <dbReference type="PROSITE-ProRule" id="PRU01360"/>
    </source>
</evidence>
<dbReference type="InterPro" id="IPR039426">
    <property type="entry name" value="TonB-dep_rcpt-like"/>
</dbReference>
<evidence type="ECO:0000256" key="10">
    <source>
        <dbReference type="ARBA" id="ARBA00023077"/>
    </source>
</evidence>
<dbReference type="SUPFAM" id="SSF56935">
    <property type="entry name" value="Porins"/>
    <property type="match status" value="1"/>
</dbReference>
<evidence type="ECO:0000256" key="12">
    <source>
        <dbReference type="ARBA" id="ARBA00023170"/>
    </source>
</evidence>
<keyword evidence="11 14" id="KW-0472">Membrane</keyword>
<keyword evidence="12 19" id="KW-0675">Receptor</keyword>
<evidence type="ECO:0000256" key="5">
    <source>
        <dbReference type="ARBA" id="ARBA00022496"/>
    </source>
</evidence>
<evidence type="ECO:0000256" key="11">
    <source>
        <dbReference type="ARBA" id="ARBA00023136"/>
    </source>
</evidence>
<dbReference type="CDD" id="cd01347">
    <property type="entry name" value="ligand_gated_channel"/>
    <property type="match status" value="1"/>
</dbReference>
<dbReference type="Gene3D" id="2.40.170.20">
    <property type="entry name" value="TonB-dependent receptor, beta-barrel domain"/>
    <property type="match status" value="1"/>
</dbReference>
<keyword evidence="13 14" id="KW-0998">Cell outer membrane</keyword>
<dbReference type="InterPro" id="IPR036942">
    <property type="entry name" value="Beta-barrel_TonB_sf"/>
</dbReference>
<evidence type="ECO:0000256" key="2">
    <source>
        <dbReference type="ARBA" id="ARBA00009810"/>
    </source>
</evidence>
<dbReference type="PANTHER" id="PTHR32552">
    <property type="entry name" value="FERRICHROME IRON RECEPTOR-RELATED"/>
    <property type="match status" value="1"/>
</dbReference>
<dbReference type="Pfam" id="PF00593">
    <property type="entry name" value="TonB_dep_Rec_b-barrel"/>
    <property type="match status" value="1"/>
</dbReference>
<dbReference type="GO" id="GO:0015344">
    <property type="term" value="F:siderophore uptake transmembrane transporter activity"/>
    <property type="evidence" value="ECO:0007669"/>
    <property type="project" value="TreeGrafter"/>
</dbReference>
<evidence type="ECO:0000256" key="3">
    <source>
        <dbReference type="ARBA" id="ARBA00022448"/>
    </source>
</evidence>
<dbReference type="EnsemblBacteria" id="CAQ44704">
    <property type="protein sequence ID" value="CAQ44704"/>
    <property type="gene ID" value="Smlt1148"/>
</dbReference>
<dbReference type="GO" id="GO:0015891">
    <property type="term" value="P:siderophore transport"/>
    <property type="evidence" value="ECO:0007669"/>
    <property type="project" value="UniProtKB-ARBA"/>
</dbReference>
<evidence type="ECO:0000256" key="13">
    <source>
        <dbReference type="ARBA" id="ARBA00023237"/>
    </source>
</evidence>
<protein>
    <submittedName>
        <fullName evidence="19">Iron transport receptor protein</fullName>
    </submittedName>
</protein>
<evidence type="ECO:0000259" key="17">
    <source>
        <dbReference type="Pfam" id="PF00593"/>
    </source>
</evidence>
<evidence type="ECO:0000256" key="7">
    <source>
        <dbReference type="ARBA" id="ARBA00022729"/>
    </source>
</evidence>
<keyword evidence="9" id="KW-0406">Ion transport</keyword>
<evidence type="ECO:0000256" key="1">
    <source>
        <dbReference type="ARBA" id="ARBA00004571"/>
    </source>
</evidence>
<evidence type="ECO:0000256" key="6">
    <source>
        <dbReference type="ARBA" id="ARBA00022692"/>
    </source>
</evidence>
<name>B2FRZ9_STRMK</name>
<dbReference type="InterPro" id="IPR012910">
    <property type="entry name" value="Plug_dom"/>
</dbReference>
<dbReference type="Pfam" id="PF07715">
    <property type="entry name" value="Plug"/>
    <property type="match status" value="1"/>
</dbReference>
<feature type="short sequence motif" description="TonB C-terminal box" evidence="15">
    <location>
        <begin position="795"/>
        <end position="812"/>
    </location>
</feature>
<gene>
    <name evidence="19" type="ordered locus">Smlt1148</name>
</gene>
<dbReference type="PROSITE" id="PS52016">
    <property type="entry name" value="TONB_DEPENDENT_REC_3"/>
    <property type="match status" value="1"/>
</dbReference>
<dbReference type="AlphaFoldDB" id="B2FRZ9"/>
<dbReference type="Proteomes" id="UP000008840">
    <property type="component" value="Chromosome"/>
</dbReference>
<dbReference type="Gene3D" id="2.170.130.10">
    <property type="entry name" value="TonB-dependent receptor, plug domain"/>
    <property type="match status" value="1"/>
</dbReference>
<keyword evidence="3 14" id="KW-0813">Transport</keyword>
<evidence type="ECO:0000256" key="4">
    <source>
        <dbReference type="ARBA" id="ARBA00022452"/>
    </source>
</evidence>
<dbReference type="EMBL" id="AM743169">
    <property type="protein sequence ID" value="CAQ44704.1"/>
    <property type="molecule type" value="Genomic_DNA"/>
</dbReference>
<evidence type="ECO:0000313" key="19">
    <source>
        <dbReference type="EMBL" id="CAQ44704.1"/>
    </source>
</evidence>
<keyword evidence="20" id="KW-1185">Reference proteome</keyword>
<dbReference type="eggNOG" id="COG4774">
    <property type="taxonomic scope" value="Bacteria"/>
</dbReference>
<dbReference type="PANTHER" id="PTHR32552:SF89">
    <property type="entry name" value="CATECHOLATE SIDEROPHORE RECEPTOR FIU"/>
    <property type="match status" value="1"/>
</dbReference>
<feature type="domain" description="TonB-dependent receptor plug" evidence="18">
    <location>
        <begin position="111"/>
        <end position="209"/>
    </location>
</feature>
<organism evidence="19 20">
    <name type="scientific">Stenotrophomonas maltophilia (strain K279a)</name>
    <dbReference type="NCBI Taxonomy" id="522373"/>
    <lineage>
        <taxon>Bacteria</taxon>
        <taxon>Pseudomonadati</taxon>
        <taxon>Pseudomonadota</taxon>
        <taxon>Gammaproteobacteria</taxon>
        <taxon>Lysobacterales</taxon>
        <taxon>Lysobacteraceae</taxon>
        <taxon>Stenotrophomonas</taxon>
        <taxon>Stenotrophomonas maltophilia group</taxon>
    </lineage>
</organism>
<dbReference type="GO" id="GO:0009279">
    <property type="term" value="C:cell outer membrane"/>
    <property type="evidence" value="ECO:0007669"/>
    <property type="project" value="UniProtKB-SubCell"/>
</dbReference>
<comment type="similarity">
    <text evidence="2 14 16">Belongs to the TonB-dependent receptor family.</text>
</comment>
<dbReference type="PROSITE" id="PS01156">
    <property type="entry name" value="TONB_DEPENDENT_REC_2"/>
    <property type="match status" value="1"/>
</dbReference>
<sequence length="812" mass="87396">MRLIAFPASRAWLGSTAPTSRLSPHAHLRRLALALSRSKPLPTAMTHITSRKHAPRVSLLATATLAAGFAPLAAQAADGADAGSRNATELDKVQVRGSWFNPSSPKFTAELLDTPKSVSIVSEKLIAETGATNLQDALRMVPGITFGAGEGGNPTGDRPFIRGFDSQSNVFVDGLRDVGSQTREIFDLEQVEVVKGPSSAYGGRDSGGGSLNLVSKTPKLKNETSASMGIGTDSYARGTVDANYVLGDGIAARLNLMKHESDIAGRDAANVSRWGIAPSIAFGLNGPAQLIASHYHMQSDDLPDAGGFPYSNPFSSGPNVAKNGDGRPMVPDRNNYYGLVDRDFQRTRADISTLDASYDFGGHKLRNIARLGNTSNDYLWTQPDDSKGNPNLYGTLWRRTNTRAVDVKSFADQLGLTGAFQTGALKHSYSAGVEYSDEKMTRGSYLMSPGTANPLENSANSTRCQVSGAATGYNCTDFNNPNPNDPWAAGQIVYRSDKALDVEQRTKTTSAYVFDTIELNEQWMINLGLRYDDFRTTLTTPVAGKAPTRVRNSNDFLNYQAGVVFKPAANGSIYLSWGTSSTPPGMDGGDGSDGLSAAVADLKPQDTRNLELGTKWDLFDKRLNLTAAIFHTVMNNARVTIDNGTSQNAGKKEINGFELGFTGQLTDAWSLYGGYTYLDSELKDNGFVCGAPVGRTCPSNVYVPSPNNGNVFPNTAKHSANLWTTYRFPIGLTIGAGAFYSDKQYGDVANTKWIASYTRFDAMASYAIQDNISLQLNVQNLTDKTYFTKAYASHYASIAPGRSATLALNVKF</sequence>
<keyword evidence="8" id="KW-0408">Iron</keyword>
<dbReference type="InterPro" id="IPR037066">
    <property type="entry name" value="Plug_dom_sf"/>
</dbReference>
<evidence type="ECO:0000256" key="9">
    <source>
        <dbReference type="ARBA" id="ARBA00023065"/>
    </source>
</evidence>
<dbReference type="FunFam" id="2.170.130.10:FF:000001">
    <property type="entry name" value="Catecholate siderophore TonB-dependent receptor"/>
    <property type="match status" value="1"/>
</dbReference>
<dbReference type="InterPro" id="IPR000531">
    <property type="entry name" value="Beta-barrel_TonB"/>
</dbReference>
<keyword evidence="5" id="KW-0410">Iron transport</keyword>
<dbReference type="KEGG" id="sml:Smlt1148"/>
<dbReference type="InterPro" id="IPR010917">
    <property type="entry name" value="TonB_rcpt_CS"/>
</dbReference>
<keyword evidence="4 14" id="KW-1134">Transmembrane beta strand</keyword>
<evidence type="ECO:0000313" key="20">
    <source>
        <dbReference type="Proteomes" id="UP000008840"/>
    </source>
</evidence>
<feature type="domain" description="TonB-dependent receptor-like beta-barrel" evidence="17">
    <location>
        <begin position="305"/>
        <end position="781"/>
    </location>
</feature>
<comment type="subcellular location">
    <subcellularLocation>
        <location evidence="1 14">Cell outer membrane</location>
        <topology evidence="1 14">Multi-pass membrane protein</topology>
    </subcellularLocation>
</comment>
<evidence type="ECO:0000256" key="16">
    <source>
        <dbReference type="RuleBase" id="RU003357"/>
    </source>
</evidence>
<evidence type="ECO:0000256" key="8">
    <source>
        <dbReference type="ARBA" id="ARBA00023004"/>
    </source>
</evidence>
<keyword evidence="10 16" id="KW-0798">TonB box</keyword>
<evidence type="ECO:0000259" key="18">
    <source>
        <dbReference type="Pfam" id="PF07715"/>
    </source>
</evidence>
<reference evidence="19 20" key="1">
    <citation type="journal article" date="2008" name="Genome Biol.">
        <title>The complete genome, comparative and functional analysis of Stenotrophomonas maltophilia reveals an organism heavily shielded by drug resistance determinants.</title>
        <authorList>
            <person name="Crossman L.C."/>
            <person name="Gould V.C."/>
            <person name="Dow J.M."/>
            <person name="Vernikos G.S."/>
            <person name="Okazaki A."/>
            <person name="Sebaihia M."/>
            <person name="Saunders D."/>
            <person name="Arrowsmith C."/>
            <person name="Carver T."/>
            <person name="Peters N."/>
            <person name="Adlem E."/>
            <person name="Kerhornou A."/>
            <person name="Lord A."/>
            <person name="Murphy L."/>
            <person name="Seeger K."/>
            <person name="Squares R."/>
            <person name="Rutter S."/>
            <person name="Quail M.A."/>
            <person name="Rajandream M.A."/>
            <person name="Harris D."/>
            <person name="Churcher C."/>
            <person name="Bentley S.D."/>
            <person name="Parkhill J."/>
            <person name="Thomson N.R."/>
            <person name="Avison M.B."/>
        </authorList>
    </citation>
    <scope>NUCLEOTIDE SEQUENCE [LARGE SCALE GENOMIC DNA]</scope>
    <source>
        <strain evidence="19 20">K279a</strain>
    </source>
</reference>
<keyword evidence="6 14" id="KW-0812">Transmembrane</keyword>
<dbReference type="HOGENOM" id="CLU_008287_9_1_6"/>
<keyword evidence="7" id="KW-0732">Signal</keyword>
<proteinExistence type="inferred from homology"/>
<accession>B2FRZ9</accession>
<evidence type="ECO:0000256" key="15">
    <source>
        <dbReference type="PROSITE-ProRule" id="PRU10144"/>
    </source>
</evidence>